<dbReference type="InterPro" id="IPR018584">
    <property type="entry name" value="GT87"/>
</dbReference>
<proteinExistence type="inferred from homology"/>
<name>A0A4U0SSV7_9ACTN</name>
<evidence type="ECO:0000256" key="2">
    <source>
        <dbReference type="ARBA" id="ARBA00022475"/>
    </source>
</evidence>
<feature type="transmembrane region" description="Helical" evidence="9">
    <location>
        <begin position="307"/>
        <end position="324"/>
    </location>
</feature>
<feature type="transmembrane region" description="Helical" evidence="9">
    <location>
        <begin position="112"/>
        <end position="132"/>
    </location>
</feature>
<evidence type="ECO:0000256" key="9">
    <source>
        <dbReference type="SAM" id="Phobius"/>
    </source>
</evidence>
<keyword evidence="2" id="KW-1003">Cell membrane</keyword>
<protein>
    <submittedName>
        <fullName evidence="10">DUF2029 domain-containing protein</fullName>
    </submittedName>
</protein>
<dbReference type="EMBL" id="SUMC01000002">
    <property type="protein sequence ID" value="TKA13142.1"/>
    <property type="molecule type" value="Genomic_DNA"/>
</dbReference>
<keyword evidence="5 9" id="KW-1133">Transmembrane helix</keyword>
<accession>A0A4U0SSV7</accession>
<evidence type="ECO:0000256" key="4">
    <source>
        <dbReference type="ARBA" id="ARBA00022692"/>
    </source>
</evidence>
<evidence type="ECO:0000256" key="1">
    <source>
        <dbReference type="ARBA" id="ARBA00004651"/>
    </source>
</evidence>
<feature type="transmembrane region" description="Helical" evidence="9">
    <location>
        <begin position="195"/>
        <end position="214"/>
    </location>
</feature>
<reference evidence="10 11" key="1">
    <citation type="submission" date="2019-04" db="EMBL/GenBank/DDBJ databases">
        <title>Streptomyces oryziradicis sp. nov., a novel actinomycete isolated from rhizosphere soil of rice (Oryza sativa L.).</title>
        <authorList>
            <person name="Li C."/>
        </authorList>
    </citation>
    <scope>NUCLEOTIDE SEQUENCE [LARGE SCALE GENOMIC DNA]</scope>
    <source>
        <strain evidence="10 11">NEAU-C40</strain>
    </source>
</reference>
<comment type="subcellular location">
    <subcellularLocation>
        <location evidence="1">Cell membrane</location>
        <topology evidence="1">Multi-pass membrane protein</topology>
    </subcellularLocation>
</comment>
<evidence type="ECO:0000256" key="3">
    <source>
        <dbReference type="ARBA" id="ARBA00022679"/>
    </source>
</evidence>
<feature type="transmembrane region" description="Helical" evidence="9">
    <location>
        <begin position="165"/>
        <end position="188"/>
    </location>
</feature>
<dbReference type="AlphaFoldDB" id="A0A4U0SSV7"/>
<feature type="transmembrane region" description="Helical" evidence="9">
    <location>
        <begin position="139"/>
        <end position="159"/>
    </location>
</feature>
<dbReference type="OrthoDB" id="4337307at2"/>
<dbReference type="Pfam" id="PF09594">
    <property type="entry name" value="GT87"/>
    <property type="match status" value="1"/>
</dbReference>
<feature type="transmembrane region" description="Helical" evidence="9">
    <location>
        <begin position="88"/>
        <end position="106"/>
    </location>
</feature>
<organism evidence="10 11">
    <name type="scientific">Actinacidiphila oryziradicis</name>
    <dbReference type="NCBI Taxonomy" id="2571141"/>
    <lineage>
        <taxon>Bacteria</taxon>
        <taxon>Bacillati</taxon>
        <taxon>Actinomycetota</taxon>
        <taxon>Actinomycetes</taxon>
        <taxon>Kitasatosporales</taxon>
        <taxon>Streptomycetaceae</taxon>
        <taxon>Actinacidiphila</taxon>
    </lineage>
</organism>
<dbReference type="GO" id="GO:0005886">
    <property type="term" value="C:plasma membrane"/>
    <property type="evidence" value="ECO:0007669"/>
    <property type="project" value="UniProtKB-SubCell"/>
</dbReference>
<gene>
    <name evidence="10" type="ORF">FCI23_02700</name>
</gene>
<feature type="transmembrane region" description="Helical" evidence="9">
    <location>
        <begin position="255"/>
        <end position="273"/>
    </location>
</feature>
<dbReference type="GO" id="GO:0016758">
    <property type="term" value="F:hexosyltransferase activity"/>
    <property type="evidence" value="ECO:0007669"/>
    <property type="project" value="InterPro"/>
</dbReference>
<keyword evidence="4 9" id="KW-0812">Transmembrane</keyword>
<sequence length="418" mass="44277">MDADKTGGVGWLLRPASWPVRAAAAAVLVAAVLEVYRRSHSGGMDNAFVVRAARSFLDGGSPYADKRFLYLPSAVLAAVPEALLPDRVLRAVVPVGVAGLVLGGWWCSLRIFGVWAGSRLAVLGAGGLAYFAPFRNLLLLGNWTAVSVAALPLALLLVVRARWVAAGAVIGAAVAVKPMLVPFALLFVFAGRWRALAVAVAIPAAGSVAAALAIPHPGYFFTRTVPFLLRGQDPFAGLYDASLGAVLPRLGVPRGLALAFAMAVAAVGVWCAWRRWRRADDTPMRVVETGTMLMLSAFLVSRPSFDHYVLVVLLPLLASVVVPGSAARTPWFWIALVPQIPVIDWPYVTPLTRRAFKDAAMFCGLAAVLAWRCAVPVRPVRLRRASPAGPPLCPQEPDGLTSRPQTPGGLEKTGPPGP</sequence>
<evidence type="ECO:0000256" key="8">
    <source>
        <dbReference type="SAM" id="MobiDB-lite"/>
    </source>
</evidence>
<keyword evidence="3" id="KW-0808">Transferase</keyword>
<feature type="transmembrane region" description="Helical" evidence="9">
    <location>
        <begin position="18"/>
        <end position="36"/>
    </location>
</feature>
<comment type="similarity">
    <text evidence="7">Belongs to the glycosyltransferase 87 family.</text>
</comment>
<keyword evidence="11" id="KW-1185">Reference proteome</keyword>
<evidence type="ECO:0000256" key="7">
    <source>
        <dbReference type="ARBA" id="ARBA00024033"/>
    </source>
</evidence>
<feature type="region of interest" description="Disordered" evidence="8">
    <location>
        <begin position="386"/>
        <end position="418"/>
    </location>
</feature>
<dbReference type="Proteomes" id="UP000305778">
    <property type="component" value="Unassembled WGS sequence"/>
</dbReference>
<evidence type="ECO:0000256" key="6">
    <source>
        <dbReference type="ARBA" id="ARBA00023136"/>
    </source>
</evidence>
<evidence type="ECO:0000313" key="11">
    <source>
        <dbReference type="Proteomes" id="UP000305778"/>
    </source>
</evidence>
<comment type="caution">
    <text evidence="10">The sequence shown here is derived from an EMBL/GenBank/DDBJ whole genome shotgun (WGS) entry which is preliminary data.</text>
</comment>
<evidence type="ECO:0000256" key="5">
    <source>
        <dbReference type="ARBA" id="ARBA00022989"/>
    </source>
</evidence>
<evidence type="ECO:0000313" key="10">
    <source>
        <dbReference type="EMBL" id="TKA13142.1"/>
    </source>
</evidence>
<keyword evidence="6 9" id="KW-0472">Membrane</keyword>